<dbReference type="AlphaFoldDB" id="A0A2R6X8N2"/>
<accession>A0A2R6X8N2</accession>
<protein>
    <submittedName>
        <fullName evidence="1">Uncharacterized protein</fullName>
    </submittedName>
</protein>
<organism evidence="1 2">
    <name type="scientific">Marchantia polymorpha</name>
    <name type="common">Common liverwort</name>
    <name type="synonym">Marchantia aquatica</name>
    <dbReference type="NCBI Taxonomy" id="3197"/>
    <lineage>
        <taxon>Eukaryota</taxon>
        <taxon>Viridiplantae</taxon>
        <taxon>Streptophyta</taxon>
        <taxon>Embryophyta</taxon>
        <taxon>Marchantiophyta</taxon>
        <taxon>Marchantiopsida</taxon>
        <taxon>Marchantiidae</taxon>
        <taxon>Marchantiales</taxon>
        <taxon>Marchantiaceae</taxon>
        <taxon>Marchantia</taxon>
    </lineage>
</organism>
<dbReference type="Proteomes" id="UP000244005">
    <property type="component" value="Unassembled WGS sequence"/>
</dbReference>
<gene>
    <name evidence="1" type="ORF">MARPO_0030s0160</name>
</gene>
<proteinExistence type="predicted"/>
<dbReference type="EMBL" id="KZ772702">
    <property type="protein sequence ID" value="PTQ42450.1"/>
    <property type="molecule type" value="Genomic_DNA"/>
</dbReference>
<evidence type="ECO:0000313" key="1">
    <source>
        <dbReference type="EMBL" id="PTQ42450.1"/>
    </source>
</evidence>
<name>A0A2R6X8N2_MARPO</name>
<reference evidence="2" key="1">
    <citation type="journal article" date="2017" name="Cell">
        <title>Insights into land plant evolution garnered from the Marchantia polymorpha genome.</title>
        <authorList>
            <person name="Bowman J.L."/>
            <person name="Kohchi T."/>
            <person name="Yamato K.T."/>
            <person name="Jenkins J."/>
            <person name="Shu S."/>
            <person name="Ishizaki K."/>
            <person name="Yamaoka S."/>
            <person name="Nishihama R."/>
            <person name="Nakamura Y."/>
            <person name="Berger F."/>
            <person name="Adam C."/>
            <person name="Aki S.S."/>
            <person name="Althoff F."/>
            <person name="Araki T."/>
            <person name="Arteaga-Vazquez M.A."/>
            <person name="Balasubrmanian S."/>
            <person name="Barry K."/>
            <person name="Bauer D."/>
            <person name="Boehm C.R."/>
            <person name="Briginshaw L."/>
            <person name="Caballero-Perez J."/>
            <person name="Catarino B."/>
            <person name="Chen F."/>
            <person name="Chiyoda S."/>
            <person name="Chovatia M."/>
            <person name="Davies K.M."/>
            <person name="Delmans M."/>
            <person name="Demura T."/>
            <person name="Dierschke T."/>
            <person name="Dolan L."/>
            <person name="Dorantes-Acosta A.E."/>
            <person name="Eklund D.M."/>
            <person name="Florent S.N."/>
            <person name="Flores-Sandoval E."/>
            <person name="Fujiyama A."/>
            <person name="Fukuzawa H."/>
            <person name="Galik B."/>
            <person name="Grimanelli D."/>
            <person name="Grimwood J."/>
            <person name="Grossniklaus U."/>
            <person name="Hamada T."/>
            <person name="Haseloff J."/>
            <person name="Hetherington A.J."/>
            <person name="Higo A."/>
            <person name="Hirakawa Y."/>
            <person name="Hundley H.N."/>
            <person name="Ikeda Y."/>
            <person name="Inoue K."/>
            <person name="Inoue S.I."/>
            <person name="Ishida S."/>
            <person name="Jia Q."/>
            <person name="Kakita M."/>
            <person name="Kanazawa T."/>
            <person name="Kawai Y."/>
            <person name="Kawashima T."/>
            <person name="Kennedy M."/>
            <person name="Kinose K."/>
            <person name="Kinoshita T."/>
            <person name="Kohara Y."/>
            <person name="Koide E."/>
            <person name="Komatsu K."/>
            <person name="Kopischke S."/>
            <person name="Kubo M."/>
            <person name="Kyozuka J."/>
            <person name="Lagercrantz U."/>
            <person name="Lin S.S."/>
            <person name="Lindquist E."/>
            <person name="Lipzen A.M."/>
            <person name="Lu C.W."/>
            <person name="De Luna E."/>
            <person name="Martienssen R.A."/>
            <person name="Minamino N."/>
            <person name="Mizutani M."/>
            <person name="Mizutani M."/>
            <person name="Mochizuki N."/>
            <person name="Monte I."/>
            <person name="Mosher R."/>
            <person name="Nagasaki H."/>
            <person name="Nakagami H."/>
            <person name="Naramoto S."/>
            <person name="Nishitani K."/>
            <person name="Ohtani M."/>
            <person name="Okamoto T."/>
            <person name="Okumura M."/>
            <person name="Phillips J."/>
            <person name="Pollak B."/>
            <person name="Reinders A."/>
            <person name="Rovekamp M."/>
            <person name="Sano R."/>
            <person name="Sawa S."/>
            <person name="Schmid M.W."/>
            <person name="Shirakawa M."/>
            <person name="Solano R."/>
            <person name="Spunde A."/>
            <person name="Suetsugu N."/>
            <person name="Sugano S."/>
            <person name="Sugiyama A."/>
            <person name="Sun R."/>
            <person name="Suzuki Y."/>
            <person name="Takenaka M."/>
            <person name="Takezawa D."/>
            <person name="Tomogane H."/>
            <person name="Tsuzuki M."/>
            <person name="Ueda T."/>
            <person name="Umeda M."/>
            <person name="Ward J.M."/>
            <person name="Watanabe Y."/>
            <person name="Yazaki K."/>
            <person name="Yokoyama R."/>
            <person name="Yoshitake Y."/>
            <person name="Yotsui I."/>
            <person name="Zachgo S."/>
            <person name="Schmutz J."/>
        </authorList>
    </citation>
    <scope>NUCLEOTIDE SEQUENCE [LARGE SCALE GENOMIC DNA]</scope>
    <source>
        <strain evidence="2">Tak-1</strain>
    </source>
</reference>
<sequence>MLFDPINARRATNTMVNKQLEDGGSHLTPPYNLLIAGDKIDIRFLGRITDAMITIPPEVGFQFKGPPCLQSTVIPKSAFAFIVLIELLLEATVGAVSDGLFPGGLSMVNSRPMALKHFSNVRPLGRIVRAADGAVLSILASCPLALTAWSS</sequence>
<keyword evidence="2" id="KW-1185">Reference proteome</keyword>
<dbReference type="Gramene" id="Mp8g18280.1">
    <property type="protein sequence ID" value="Mp8g18280.1.cds"/>
    <property type="gene ID" value="Mp8g18280"/>
</dbReference>
<evidence type="ECO:0000313" key="2">
    <source>
        <dbReference type="Proteomes" id="UP000244005"/>
    </source>
</evidence>